<dbReference type="SUPFAM" id="SSF48695">
    <property type="entry name" value="Multiheme cytochromes"/>
    <property type="match status" value="1"/>
</dbReference>
<dbReference type="KEGG" id="vfa:MM35RIKEN_05850"/>
<dbReference type="InterPro" id="IPR010181">
    <property type="entry name" value="CGCAxxGCC_motif"/>
</dbReference>
<dbReference type="NCBIfam" id="TIGR01909">
    <property type="entry name" value="C_GCAxxG_C_C"/>
    <property type="match status" value="1"/>
</dbReference>
<proteinExistence type="predicted"/>
<evidence type="ECO:0000313" key="1">
    <source>
        <dbReference type="EMBL" id="BCK78393.1"/>
    </source>
</evidence>
<protein>
    <recommendedName>
        <fullName evidence="3">C_GCAxxG_C_C family protein</fullName>
    </recommendedName>
</protein>
<accession>A0A810Q0W4</accession>
<organism evidence="1 2">
    <name type="scientific">Vescimonas fastidiosa</name>
    <dbReference type="NCBI Taxonomy" id="2714353"/>
    <lineage>
        <taxon>Bacteria</taxon>
        <taxon>Bacillati</taxon>
        <taxon>Bacillota</taxon>
        <taxon>Clostridia</taxon>
        <taxon>Eubacteriales</taxon>
        <taxon>Oscillospiraceae</taxon>
        <taxon>Vescimonas</taxon>
    </lineage>
</organism>
<dbReference type="Pfam" id="PF09719">
    <property type="entry name" value="C_GCAxxG_C_C"/>
    <property type="match status" value="1"/>
</dbReference>
<reference evidence="1" key="1">
    <citation type="submission" date="2020-09" db="EMBL/GenBank/DDBJ databases">
        <title>New species isolated from human feces.</title>
        <authorList>
            <person name="Kitahara M."/>
            <person name="Shigeno Y."/>
            <person name="Shime M."/>
            <person name="Matsumoto Y."/>
            <person name="Nakamura S."/>
            <person name="Motooka D."/>
            <person name="Fukuoka S."/>
            <person name="Nishikawa H."/>
            <person name="Benno Y."/>
        </authorList>
    </citation>
    <scope>NUCLEOTIDE SEQUENCE</scope>
    <source>
        <strain evidence="1">MM35</strain>
    </source>
</reference>
<gene>
    <name evidence="1" type="ORF">MM35RIKEN_05850</name>
</gene>
<keyword evidence="2" id="KW-1185">Reference proteome</keyword>
<dbReference type="EMBL" id="AP023415">
    <property type="protein sequence ID" value="BCK78393.1"/>
    <property type="molecule type" value="Genomic_DNA"/>
</dbReference>
<sequence>MNKIDKCKAARDYHTHGCNCAQSILAAFHQETGLTEDQCMALAGGMGGGMRCGSICGAISGGILVLGMLFPARPDEGPDAKRRITRQTQEYIRRFRACFTDRDCADLLKRKDLVPSPQAQALGVADHCGILIVSAVEILCDYIAELKGE</sequence>
<dbReference type="InterPro" id="IPR036280">
    <property type="entry name" value="Multihaem_cyt_sf"/>
</dbReference>
<name>A0A810Q0W4_9FIRM</name>
<dbReference type="RefSeq" id="WP_212819143.1">
    <property type="nucleotide sequence ID" value="NZ_AP023415.1"/>
</dbReference>
<evidence type="ECO:0000313" key="2">
    <source>
        <dbReference type="Proteomes" id="UP000681343"/>
    </source>
</evidence>
<dbReference type="AlphaFoldDB" id="A0A810Q0W4"/>
<evidence type="ECO:0008006" key="3">
    <source>
        <dbReference type="Google" id="ProtNLM"/>
    </source>
</evidence>
<dbReference type="Proteomes" id="UP000681343">
    <property type="component" value="Chromosome"/>
</dbReference>